<evidence type="ECO:0000313" key="2">
    <source>
        <dbReference type="Proteomes" id="UP001055072"/>
    </source>
</evidence>
<sequence length="304" mass="34486">MTRQHTALNQRVGQGHGLGLGLSPAKRIRPTRTLPQHRSPLNLKLQAKRGTSRLLSRKIPALPTILEEEEEGDEDAQVFGSKRQDRDRVTSSSSWNSKGKALSLLAGIEEESEDGMDWDDETTLISLLQDDRRNDDDEEEDVNALVEKLRSPMNAQSQELKRYMVDNILPAVQRVKEVHEALEDEVDLAYGTGLLAFDEVCKRVETLALHTEDETRTGYLDTQKEVKTLMAQLTEAYRHRDSLWTDLDENLEKCAQRARRAVENIPGAVEDTITKLEKKSKDMEKNVGSQANKQKMLQDLLSRL</sequence>
<proteinExistence type="predicted"/>
<comment type="caution">
    <text evidence="1">The sequence shown here is derived from an EMBL/GenBank/DDBJ whole genome shotgun (WGS) entry which is preliminary data.</text>
</comment>
<evidence type="ECO:0000313" key="1">
    <source>
        <dbReference type="EMBL" id="KAI0086398.1"/>
    </source>
</evidence>
<accession>A0ACB8TWE3</accession>
<keyword evidence="2" id="KW-1185">Reference proteome</keyword>
<protein>
    <submittedName>
        <fullName evidence="1">Uncharacterized protein</fullName>
    </submittedName>
</protein>
<dbReference type="Proteomes" id="UP001055072">
    <property type="component" value="Unassembled WGS sequence"/>
</dbReference>
<organism evidence="1 2">
    <name type="scientific">Irpex rosettiformis</name>
    <dbReference type="NCBI Taxonomy" id="378272"/>
    <lineage>
        <taxon>Eukaryota</taxon>
        <taxon>Fungi</taxon>
        <taxon>Dikarya</taxon>
        <taxon>Basidiomycota</taxon>
        <taxon>Agaricomycotina</taxon>
        <taxon>Agaricomycetes</taxon>
        <taxon>Polyporales</taxon>
        <taxon>Irpicaceae</taxon>
        <taxon>Irpex</taxon>
    </lineage>
</organism>
<reference evidence="1" key="1">
    <citation type="journal article" date="2021" name="Environ. Microbiol.">
        <title>Gene family expansions and transcriptome signatures uncover fungal adaptations to wood decay.</title>
        <authorList>
            <person name="Hage H."/>
            <person name="Miyauchi S."/>
            <person name="Viragh M."/>
            <person name="Drula E."/>
            <person name="Min B."/>
            <person name="Chaduli D."/>
            <person name="Navarro D."/>
            <person name="Favel A."/>
            <person name="Norest M."/>
            <person name="Lesage-Meessen L."/>
            <person name="Balint B."/>
            <person name="Merenyi Z."/>
            <person name="de Eugenio L."/>
            <person name="Morin E."/>
            <person name="Martinez A.T."/>
            <person name="Baldrian P."/>
            <person name="Stursova M."/>
            <person name="Martinez M.J."/>
            <person name="Novotny C."/>
            <person name="Magnuson J.K."/>
            <person name="Spatafora J.W."/>
            <person name="Maurice S."/>
            <person name="Pangilinan J."/>
            <person name="Andreopoulos W."/>
            <person name="LaButti K."/>
            <person name="Hundley H."/>
            <person name="Na H."/>
            <person name="Kuo A."/>
            <person name="Barry K."/>
            <person name="Lipzen A."/>
            <person name="Henrissat B."/>
            <person name="Riley R."/>
            <person name="Ahrendt S."/>
            <person name="Nagy L.G."/>
            <person name="Grigoriev I.V."/>
            <person name="Martin F."/>
            <person name="Rosso M.N."/>
        </authorList>
    </citation>
    <scope>NUCLEOTIDE SEQUENCE</scope>
    <source>
        <strain evidence="1">CBS 384.51</strain>
    </source>
</reference>
<gene>
    <name evidence="1" type="ORF">BDY19DRAFT_359633</name>
</gene>
<name>A0ACB8TWE3_9APHY</name>
<dbReference type="EMBL" id="MU274924">
    <property type="protein sequence ID" value="KAI0086398.1"/>
    <property type="molecule type" value="Genomic_DNA"/>
</dbReference>